<organism evidence="4 5">
    <name type="scientific">Marvinbryantia formatexigens DSM 14469</name>
    <dbReference type="NCBI Taxonomy" id="478749"/>
    <lineage>
        <taxon>Bacteria</taxon>
        <taxon>Bacillati</taxon>
        <taxon>Bacillota</taxon>
        <taxon>Clostridia</taxon>
        <taxon>Lachnospirales</taxon>
        <taxon>Lachnospiraceae</taxon>
        <taxon>Marvinbryantia</taxon>
    </lineage>
</organism>
<dbReference type="PROSITE" id="PS50977">
    <property type="entry name" value="HTH_TETR_2"/>
    <property type="match status" value="1"/>
</dbReference>
<comment type="caution">
    <text evidence="4">The sequence shown here is derived from an EMBL/GenBank/DDBJ whole genome shotgun (WGS) entry which is preliminary data.</text>
</comment>
<dbReference type="Pfam" id="PF00440">
    <property type="entry name" value="TetR_N"/>
    <property type="match status" value="1"/>
</dbReference>
<dbReference type="PANTHER" id="PTHR30328">
    <property type="entry name" value="TRANSCRIPTIONAL REPRESSOR"/>
    <property type="match status" value="1"/>
</dbReference>
<dbReference type="AlphaFoldDB" id="C6LGT9"/>
<dbReference type="Gene3D" id="1.10.357.10">
    <property type="entry name" value="Tetracycline Repressor, domain 2"/>
    <property type="match status" value="1"/>
</dbReference>
<evidence type="ECO:0000313" key="4">
    <source>
        <dbReference type="EMBL" id="EET60289.1"/>
    </source>
</evidence>
<dbReference type="GO" id="GO:0003677">
    <property type="term" value="F:DNA binding"/>
    <property type="evidence" value="ECO:0007669"/>
    <property type="project" value="UniProtKB-UniRule"/>
</dbReference>
<keyword evidence="5" id="KW-1185">Reference proteome</keyword>
<dbReference type="eggNOG" id="COG1309">
    <property type="taxonomic scope" value="Bacteria"/>
</dbReference>
<dbReference type="OrthoDB" id="494991at2"/>
<sequence length="207" mass="24197">MRKRVEGVRERILECAVREFLEKGYTDASLRTIAEQAGTSTNSIYVRFHDKEGLFCAIVEPVAQEFSARFMTVQETFHSFEKERQQEEMGEYSSNEMMKLIDYIYDHFEAFRLLLDASYGTKFQNFVGSLVAVEEEYTYKWMEVTGYEPEISSAMTKELYHMVVTSYFEGIFEVIRHDISREDAKKYVGMLGKYHHAGFKAIAKEEP</sequence>
<proteinExistence type="predicted"/>
<evidence type="ECO:0000313" key="5">
    <source>
        <dbReference type="Proteomes" id="UP000005561"/>
    </source>
</evidence>
<dbReference type="InterPro" id="IPR009057">
    <property type="entry name" value="Homeodomain-like_sf"/>
</dbReference>
<name>C6LGT9_9FIRM</name>
<dbReference type="InterPro" id="IPR050109">
    <property type="entry name" value="HTH-type_TetR-like_transc_reg"/>
</dbReference>
<dbReference type="RefSeq" id="WP_006862635.1">
    <property type="nucleotide sequence ID" value="NZ_ACCL02000012.1"/>
</dbReference>
<dbReference type="PANTHER" id="PTHR30328:SF54">
    <property type="entry name" value="HTH-TYPE TRANSCRIPTIONAL REPRESSOR SCO4008"/>
    <property type="match status" value="1"/>
</dbReference>
<accession>C6LGT9</accession>
<dbReference type="InterPro" id="IPR001647">
    <property type="entry name" value="HTH_TetR"/>
</dbReference>
<dbReference type="PRINTS" id="PR00455">
    <property type="entry name" value="HTHTETR"/>
</dbReference>
<dbReference type="SUPFAM" id="SSF46689">
    <property type="entry name" value="Homeodomain-like"/>
    <property type="match status" value="1"/>
</dbReference>
<evidence type="ECO:0000256" key="1">
    <source>
        <dbReference type="ARBA" id="ARBA00023125"/>
    </source>
</evidence>
<dbReference type="STRING" id="168384.SAMN05660368_00899"/>
<evidence type="ECO:0000256" key="2">
    <source>
        <dbReference type="PROSITE-ProRule" id="PRU00335"/>
    </source>
</evidence>
<gene>
    <name evidence="4" type="ORF">BRYFOR_07849</name>
</gene>
<reference evidence="4" key="1">
    <citation type="submission" date="2009-07" db="EMBL/GenBank/DDBJ databases">
        <authorList>
            <person name="Weinstock G."/>
            <person name="Sodergren E."/>
            <person name="Clifton S."/>
            <person name="Fulton L."/>
            <person name="Fulton B."/>
            <person name="Courtney L."/>
            <person name="Fronick C."/>
            <person name="Harrison M."/>
            <person name="Strong C."/>
            <person name="Farmer C."/>
            <person name="Delahaunty K."/>
            <person name="Markovic C."/>
            <person name="Hall O."/>
            <person name="Minx P."/>
            <person name="Tomlinson C."/>
            <person name="Mitreva M."/>
            <person name="Nelson J."/>
            <person name="Hou S."/>
            <person name="Wollam A."/>
            <person name="Pepin K.H."/>
            <person name="Johnson M."/>
            <person name="Bhonagiri V."/>
            <person name="Nash W.E."/>
            <person name="Warren W."/>
            <person name="Chinwalla A."/>
            <person name="Mardis E.R."/>
            <person name="Wilson R.K."/>
        </authorList>
    </citation>
    <scope>NUCLEOTIDE SEQUENCE [LARGE SCALE GENOMIC DNA]</scope>
    <source>
        <strain evidence="4">DSM 14469</strain>
    </source>
</reference>
<feature type="DNA-binding region" description="H-T-H motif" evidence="2">
    <location>
        <begin position="29"/>
        <end position="48"/>
    </location>
</feature>
<protein>
    <submittedName>
        <fullName evidence="4">Transcriptional regulator, TetR family</fullName>
    </submittedName>
</protein>
<keyword evidence="1 2" id="KW-0238">DNA-binding</keyword>
<dbReference type="EMBL" id="ACCL02000012">
    <property type="protein sequence ID" value="EET60289.1"/>
    <property type="molecule type" value="Genomic_DNA"/>
</dbReference>
<feature type="domain" description="HTH tetR-type" evidence="3">
    <location>
        <begin position="6"/>
        <end position="66"/>
    </location>
</feature>
<dbReference type="Proteomes" id="UP000005561">
    <property type="component" value="Unassembled WGS sequence"/>
</dbReference>
<dbReference type="GO" id="GO:0006355">
    <property type="term" value="P:regulation of DNA-templated transcription"/>
    <property type="evidence" value="ECO:0007669"/>
    <property type="project" value="UniProtKB-ARBA"/>
</dbReference>
<evidence type="ECO:0000259" key="3">
    <source>
        <dbReference type="PROSITE" id="PS50977"/>
    </source>
</evidence>